<dbReference type="RefSeq" id="WP_196936103.1">
    <property type="nucleotide sequence ID" value="NZ_MU158698.1"/>
</dbReference>
<dbReference type="InterPro" id="IPR010603">
    <property type="entry name" value="Znf_CppX_C4"/>
</dbReference>
<dbReference type="PANTHER" id="PTHR48102">
    <property type="entry name" value="ATP-DEPENDENT CLP PROTEASE ATP-BINDING SUBUNIT CLPX-LIKE, MITOCHONDRIAL-RELATED"/>
    <property type="match status" value="1"/>
</dbReference>
<keyword evidence="2 6" id="KW-0547">Nucleotide-binding</keyword>
<dbReference type="GO" id="GO:0005524">
    <property type="term" value="F:ATP binding"/>
    <property type="evidence" value="ECO:0007669"/>
    <property type="project" value="UniProtKB-UniRule"/>
</dbReference>
<dbReference type="Proteomes" id="UP000616201">
    <property type="component" value="Unassembled WGS sequence"/>
</dbReference>
<dbReference type="Pfam" id="PF07724">
    <property type="entry name" value="AAA_2"/>
    <property type="match status" value="1"/>
</dbReference>
<evidence type="ECO:0000256" key="2">
    <source>
        <dbReference type="ARBA" id="ARBA00022741"/>
    </source>
</evidence>
<name>A0A928YR55_9SPHI</name>
<evidence type="ECO:0000256" key="1">
    <source>
        <dbReference type="ARBA" id="ARBA00022723"/>
    </source>
</evidence>
<dbReference type="SUPFAM" id="SSF52540">
    <property type="entry name" value="P-loop containing nucleoside triphosphate hydrolases"/>
    <property type="match status" value="1"/>
</dbReference>
<dbReference type="SMART" id="SM00382">
    <property type="entry name" value="AAA"/>
    <property type="match status" value="1"/>
</dbReference>
<comment type="similarity">
    <text evidence="6 7">Belongs to the ClpX chaperone family.</text>
</comment>
<evidence type="ECO:0000313" key="10">
    <source>
        <dbReference type="Proteomes" id="UP000616201"/>
    </source>
</evidence>
<keyword evidence="9" id="KW-0645">Protease</keyword>
<dbReference type="NCBIfam" id="NF003745">
    <property type="entry name" value="PRK05342.1"/>
    <property type="match status" value="1"/>
</dbReference>
<dbReference type="PANTHER" id="PTHR48102:SF7">
    <property type="entry name" value="ATP-DEPENDENT CLP PROTEASE ATP-BINDING SUBUNIT CLPX-LIKE, MITOCHONDRIAL"/>
    <property type="match status" value="1"/>
</dbReference>
<protein>
    <recommendedName>
        <fullName evidence="6">ATP-dependent Clp protease ATP-binding subunit ClpX</fullName>
    </recommendedName>
</protein>
<reference evidence="9" key="1">
    <citation type="submission" date="2018-02" db="EMBL/GenBank/DDBJ databases">
        <authorList>
            <person name="Vasarhelyi B.M."/>
            <person name="Deshmukh S."/>
            <person name="Balint B."/>
            <person name="Kukolya J."/>
        </authorList>
    </citation>
    <scope>NUCLEOTIDE SEQUENCE</scope>
    <source>
        <strain evidence="9">KB22</strain>
    </source>
</reference>
<dbReference type="InterPro" id="IPR038366">
    <property type="entry name" value="Znf_CppX_C4_sf"/>
</dbReference>
<dbReference type="GO" id="GO:0051301">
    <property type="term" value="P:cell division"/>
    <property type="evidence" value="ECO:0007669"/>
    <property type="project" value="TreeGrafter"/>
</dbReference>
<comment type="subunit">
    <text evidence="6">Component of the ClpX-ClpP complex. Forms a hexameric ring that, in the presence of ATP, binds to fourteen ClpP subunits assembled into a disk-like structure with a central cavity, resembling the structure of eukaryotic proteasomes.</text>
</comment>
<comment type="function">
    <text evidence="6">ATP-dependent specificity component of the Clp protease. It directs the protease to specific substrates. Can perform chaperone functions in the absence of ClpP.</text>
</comment>
<feature type="binding site" evidence="6 7">
    <location>
        <position position="11"/>
    </location>
    <ligand>
        <name>Zn(2+)</name>
        <dbReference type="ChEBI" id="CHEBI:29105"/>
    </ligand>
</feature>
<dbReference type="InterPro" id="IPR027417">
    <property type="entry name" value="P-loop_NTPase"/>
</dbReference>
<keyword evidence="5 6" id="KW-0143">Chaperone</keyword>
<dbReference type="InterPro" id="IPR025662">
    <property type="entry name" value="Sigma_54_int_dom_ATP-bd_1"/>
</dbReference>
<dbReference type="FunFam" id="3.40.50.300:FF:000005">
    <property type="entry name" value="ATP-dependent Clp protease ATP-binding subunit ClpX"/>
    <property type="match status" value="1"/>
</dbReference>
<dbReference type="InterPro" id="IPR004487">
    <property type="entry name" value="Clp_protease_ATP-bd_su_ClpX"/>
</dbReference>
<evidence type="ECO:0000256" key="5">
    <source>
        <dbReference type="ARBA" id="ARBA00023186"/>
    </source>
</evidence>
<dbReference type="Pfam" id="PF06689">
    <property type="entry name" value="zf-C4_ClpX"/>
    <property type="match status" value="1"/>
</dbReference>
<dbReference type="InterPro" id="IPR019489">
    <property type="entry name" value="Clp_ATPase_C"/>
</dbReference>
<dbReference type="InterPro" id="IPR059188">
    <property type="entry name" value="Znf_CLPX-like"/>
</dbReference>
<organism evidence="9 10">
    <name type="scientific">Sphingobacterium hungaricum</name>
    <dbReference type="NCBI Taxonomy" id="2082723"/>
    <lineage>
        <taxon>Bacteria</taxon>
        <taxon>Pseudomonadati</taxon>
        <taxon>Bacteroidota</taxon>
        <taxon>Sphingobacteriia</taxon>
        <taxon>Sphingobacteriales</taxon>
        <taxon>Sphingobacteriaceae</taxon>
        <taxon>Sphingobacterium</taxon>
    </lineage>
</organism>
<keyword evidence="9" id="KW-0378">Hydrolase</keyword>
<feature type="binding site" evidence="6 7">
    <location>
        <position position="14"/>
    </location>
    <ligand>
        <name>Zn(2+)</name>
        <dbReference type="ChEBI" id="CHEBI:29105"/>
    </ligand>
</feature>
<evidence type="ECO:0000259" key="8">
    <source>
        <dbReference type="PROSITE" id="PS51902"/>
    </source>
</evidence>
<evidence type="ECO:0000256" key="6">
    <source>
        <dbReference type="HAMAP-Rule" id="MF_00175"/>
    </source>
</evidence>
<dbReference type="Gene3D" id="1.10.8.60">
    <property type="match status" value="1"/>
</dbReference>
<feature type="binding site" evidence="6 7">
    <location>
        <position position="36"/>
    </location>
    <ligand>
        <name>Zn(2+)</name>
        <dbReference type="ChEBI" id="CHEBI:29105"/>
    </ligand>
</feature>
<dbReference type="GO" id="GO:0051082">
    <property type="term" value="F:unfolded protein binding"/>
    <property type="evidence" value="ECO:0007669"/>
    <property type="project" value="UniProtKB-UniRule"/>
</dbReference>
<dbReference type="SUPFAM" id="SSF57716">
    <property type="entry name" value="Glucocorticoid receptor-like (DNA-binding domain)"/>
    <property type="match status" value="1"/>
</dbReference>
<dbReference type="CDD" id="cd19497">
    <property type="entry name" value="RecA-like_ClpX"/>
    <property type="match status" value="1"/>
</dbReference>
<dbReference type="FunFam" id="1.10.8.60:FF:000002">
    <property type="entry name" value="ATP-dependent Clp protease ATP-binding subunit ClpX"/>
    <property type="match status" value="1"/>
</dbReference>
<dbReference type="InterPro" id="IPR050052">
    <property type="entry name" value="ATP-dep_Clp_protease_ClpX"/>
</dbReference>
<keyword evidence="10" id="KW-1185">Reference proteome</keyword>
<dbReference type="EMBL" id="PRDK01000007">
    <property type="protein sequence ID" value="MBE8714644.1"/>
    <property type="molecule type" value="Genomic_DNA"/>
</dbReference>
<dbReference type="GO" id="GO:0008233">
    <property type="term" value="F:peptidase activity"/>
    <property type="evidence" value="ECO:0007669"/>
    <property type="project" value="UniProtKB-KW"/>
</dbReference>
<evidence type="ECO:0000313" key="9">
    <source>
        <dbReference type="EMBL" id="MBE8714644.1"/>
    </source>
</evidence>
<gene>
    <name evidence="6" type="primary">clpX</name>
    <name evidence="9" type="ORF">C4F49_13225</name>
</gene>
<keyword evidence="3 6" id="KW-0862">Zinc</keyword>
<keyword evidence="1 6" id="KW-0479">Metal-binding</keyword>
<dbReference type="GO" id="GO:0140662">
    <property type="term" value="F:ATP-dependent protein folding chaperone"/>
    <property type="evidence" value="ECO:0007669"/>
    <property type="project" value="InterPro"/>
</dbReference>
<dbReference type="GO" id="GO:0009376">
    <property type="term" value="C:HslUV protease complex"/>
    <property type="evidence" value="ECO:0007669"/>
    <property type="project" value="TreeGrafter"/>
</dbReference>
<evidence type="ECO:0000256" key="3">
    <source>
        <dbReference type="ARBA" id="ARBA00022833"/>
    </source>
</evidence>
<dbReference type="GO" id="GO:0051603">
    <property type="term" value="P:proteolysis involved in protein catabolic process"/>
    <property type="evidence" value="ECO:0007669"/>
    <property type="project" value="TreeGrafter"/>
</dbReference>
<sequence>MSKTNNKDIRCSFCGISKSDAQMLIAGDGAHICDRCVSQAGEILAEELKQRKNKTLQTTLELIRPVEIKQHLDQYVIGQDDAKKVISVAVYNHYKRLNQKVDKDEIEIEKSNLIIVGETGTGKTLLAKTVAKILNVPFSIVDATVLTEAGYVGEDVESILTRLLQAADYDVAAAERGIIYIDEIDKIARKSDNPSITRDVSGEGVQQALLKILEGTNVNVPPQGGRKHPDQKMISVNTSNILFICGGAFDGIQKKIANRLRTQTVGYRMKDDEEDIDLNNLYKYITPQDLKNFGLIPELIGRLPVLTYLNPLDKETLLSILTEPKNALIKQYVKLFEYEGIALSFDQEVFEFIVDKAWEFKLGARGLRSICEAIMLDAMFETPTAKANSKDKELVITLDYAKQKLAKSDIKKLKAA</sequence>
<feature type="binding site" evidence="6 7">
    <location>
        <position position="33"/>
    </location>
    <ligand>
        <name>Zn(2+)</name>
        <dbReference type="ChEBI" id="CHEBI:29105"/>
    </ligand>
</feature>
<dbReference type="AlphaFoldDB" id="A0A928YR55"/>
<dbReference type="GO" id="GO:0008270">
    <property type="term" value="F:zinc ion binding"/>
    <property type="evidence" value="ECO:0007669"/>
    <property type="project" value="UniProtKB-UniRule"/>
</dbReference>
<dbReference type="PROSITE" id="PS51902">
    <property type="entry name" value="CLPX_ZB"/>
    <property type="match status" value="1"/>
</dbReference>
<proteinExistence type="inferred from homology"/>
<accession>A0A928YR55</accession>
<comment type="caution">
    <text evidence="6">Lacks conserved residue(s) required for the propagation of feature annotation.</text>
</comment>
<dbReference type="SMART" id="SM01086">
    <property type="entry name" value="ClpB_D2-small"/>
    <property type="match status" value="1"/>
</dbReference>
<dbReference type="InterPro" id="IPR046425">
    <property type="entry name" value="ClpX_bact"/>
</dbReference>
<dbReference type="GO" id="GO:0016887">
    <property type="term" value="F:ATP hydrolysis activity"/>
    <property type="evidence" value="ECO:0007669"/>
    <property type="project" value="InterPro"/>
</dbReference>
<comment type="caution">
    <text evidence="9">The sequence shown here is derived from an EMBL/GenBank/DDBJ whole genome shotgun (WGS) entry which is preliminary data.</text>
</comment>
<dbReference type="InterPro" id="IPR003959">
    <property type="entry name" value="ATPase_AAA_core"/>
</dbReference>
<dbReference type="HAMAP" id="MF_00175">
    <property type="entry name" value="ClpX"/>
    <property type="match status" value="1"/>
</dbReference>
<dbReference type="Gene3D" id="3.40.50.300">
    <property type="entry name" value="P-loop containing nucleotide triphosphate hydrolases"/>
    <property type="match status" value="1"/>
</dbReference>
<dbReference type="Gene3D" id="6.20.220.10">
    <property type="entry name" value="ClpX chaperone, C4-type zinc finger domain"/>
    <property type="match status" value="1"/>
</dbReference>
<dbReference type="Pfam" id="PF10431">
    <property type="entry name" value="ClpB_D2-small"/>
    <property type="match status" value="1"/>
</dbReference>
<evidence type="ECO:0000256" key="4">
    <source>
        <dbReference type="ARBA" id="ARBA00022840"/>
    </source>
</evidence>
<dbReference type="SMART" id="SM00994">
    <property type="entry name" value="zf-C4_ClpX"/>
    <property type="match status" value="1"/>
</dbReference>
<dbReference type="GO" id="GO:0046983">
    <property type="term" value="F:protein dimerization activity"/>
    <property type="evidence" value="ECO:0007669"/>
    <property type="project" value="UniProtKB-UniRule"/>
</dbReference>
<dbReference type="NCBIfam" id="TIGR00382">
    <property type="entry name" value="clpX"/>
    <property type="match status" value="1"/>
</dbReference>
<keyword evidence="4 6" id="KW-0067">ATP-binding</keyword>
<feature type="domain" description="ClpX-type ZB" evidence="8">
    <location>
        <begin position="1"/>
        <end position="52"/>
    </location>
</feature>
<evidence type="ECO:0000256" key="7">
    <source>
        <dbReference type="PROSITE-ProRule" id="PRU01250"/>
    </source>
</evidence>
<dbReference type="PROSITE" id="PS00675">
    <property type="entry name" value="SIGMA54_INTERACT_1"/>
    <property type="match status" value="1"/>
</dbReference>
<dbReference type="InterPro" id="IPR003593">
    <property type="entry name" value="AAA+_ATPase"/>
</dbReference>